<comment type="pathway">
    <text evidence="1">Cofactor biosynthesis; adenosylcobalamin biosynthesis.</text>
</comment>
<gene>
    <name evidence="4" type="ordered locus">Aazo_1548</name>
</gene>
<evidence type="ECO:0000256" key="1">
    <source>
        <dbReference type="ARBA" id="ARBA00004953"/>
    </source>
</evidence>
<dbReference type="GO" id="GO:0016994">
    <property type="term" value="F:precorrin-6A reductase activity"/>
    <property type="evidence" value="ECO:0007669"/>
    <property type="project" value="UniProtKB-EC"/>
</dbReference>
<dbReference type="KEGG" id="naz:Aazo_1548"/>
<dbReference type="AlphaFoldDB" id="D7E4H9"/>
<dbReference type="Pfam" id="PF02571">
    <property type="entry name" value="CbiJ"/>
    <property type="match status" value="1"/>
</dbReference>
<accession>D7E4H9</accession>
<dbReference type="UniPathway" id="UPA00148"/>
<dbReference type="PANTHER" id="PTHR36925:SF1">
    <property type="entry name" value="COBALT-PRECORRIN-6A REDUCTASE"/>
    <property type="match status" value="1"/>
</dbReference>
<keyword evidence="2" id="KW-0169">Cobalamin biosynthesis</keyword>
<reference evidence="4 5" key="1">
    <citation type="journal article" date="2010" name="PLoS ONE">
        <title>Genome erosion in a nitrogen-fixing vertically transmitted endosymbiotic multicellular cyanobacterium.</title>
        <authorList>
            <person name="Ran L."/>
            <person name="Larsson J."/>
            <person name="Vigil-Stenman T."/>
            <person name="Nylander J.A."/>
            <person name="Ininbergs K."/>
            <person name="Zheng W.W."/>
            <person name="Lapidus A."/>
            <person name="Lowry S."/>
            <person name="Haselkorn R."/>
            <person name="Bergman B."/>
        </authorList>
    </citation>
    <scope>NUCLEOTIDE SEQUENCE [LARGE SCALE GENOMIC DNA]</scope>
    <source>
        <strain evidence="4 5">0708</strain>
    </source>
</reference>
<keyword evidence="5" id="KW-1185">Reference proteome</keyword>
<dbReference type="STRING" id="551115.Aazo_1548"/>
<dbReference type="NCBIfam" id="TIGR00715">
    <property type="entry name" value="precor6x_red"/>
    <property type="match status" value="1"/>
</dbReference>
<organism evidence="4 5">
    <name type="scientific">Nostoc azollae (strain 0708)</name>
    <name type="common">Anabaena azollae (strain 0708)</name>
    <dbReference type="NCBI Taxonomy" id="551115"/>
    <lineage>
        <taxon>Bacteria</taxon>
        <taxon>Bacillati</taxon>
        <taxon>Cyanobacteriota</taxon>
        <taxon>Cyanophyceae</taxon>
        <taxon>Nostocales</taxon>
        <taxon>Nostocaceae</taxon>
        <taxon>Trichormus</taxon>
    </lineage>
</organism>
<keyword evidence="3 4" id="KW-0560">Oxidoreductase</keyword>
<evidence type="ECO:0000313" key="5">
    <source>
        <dbReference type="Proteomes" id="UP000001511"/>
    </source>
</evidence>
<dbReference type="EC" id="1.3.1.54" evidence="4"/>
<evidence type="ECO:0000256" key="2">
    <source>
        <dbReference type="ARBA" id="ARBA00022573"/>
    </source>
</evidence>
<dbReference type="RefSeq" id="WP_013190755.1">
    <property type="nucleotide sequence ID" value="NC_014248.1"/>
</dbReference>
<dbReference type="HOGENOM" id="CLU_068627_1_0_3"/>
<evidence type="ECO:0000256" key="3">
    <source>
        <dbReference type="ARBA" id="ARBA00023002"/>
    </source>
</evidence>
<dbReference type="NCBIfam" id="NF005968">
    <property type="entry name" value="PRK08057.1-2"/>
    <property type="match status" value="1"/>
</dbReference>
<protein>
    <submittedName>
        <fullName evidence="4">Precorrin-6x reductase</fullName>
        <ecNumber evidence="4">1.3.1.54</ecNumber>
    </submittedName>
</protein>
<dbReference type="eggNOG" id="COG2099">
    <property type="taxonomic scope" value="Bacteria"/>
</dbReference>
<dbReference type="PROSITE" id="PS51014">
    <property type="entry name" value="COBK_CBIJ"/>
    <property type="match status" value="1"/>
</dbReference>
<sequence length="249" mass="27387">MLRVLILGGTSDVAQLVSRINDISGIEAITSLAGRTREPVLPTGNVRVGGFGGVTGLVEYLQHQQIDVLIDATHPFANHISWNGAIAATEAGIPRLLVNRPPWEKLLGDHWIEVENITNAAAALEHQAKRVFLTIGRQEISAFTHLQEMWFLMRMIDPPPANVITPPGFVLCDRGPFNLENEREILTHHQIDTIVSKNSGGNATYPKIIAAREMGIKVVMVNRPPIPPGEEVPDIESAVMWLLDKVNLQ</sequence>
<proteinExistence type="predicted"/>
<dbReference type="EMBL" id="CP002059">
    <property type="protein sequence ID" value="ADI63737.1"/>
    <property type="molecule type" value="Genomic_DNA"/>
</dbReference>
<dbReference type="Proteomes" id="UP000001511">
    <property type="component" value="Chromosome"/>
</dbReference>
<dbReference type="PANTHER" id="PTHR36925">
    <property type="entry name" value="COBALT-PRECORRIN-6A REDUCTASE"/>
    <property type="match status" value="1"/>
</dbReference>
<dbReference type="GO" id="GO:0009236">
    <property type="term" value="P:cobalamin biosynthetic process"/>
    <property type="evidence" value="ECO:0007669"/>
    <property type="project" value="UniProtKB-UniPathway"/>
</dbReference>
<evidence type="ECO:0000313" key="4">
    <source>
        <dbReference type="EMBL" id="ADI63737.1"/>
    </source>
</evidence>
<name>D7E4H9_NOSA0</name>
<dbReference type="InterPro" id="IPR003723">
    <property type="entry name" value="Precorrin-6x_reduct"/>
</dbReference>